<comment type="caution">
    <text evidence="1">The sequence shown here is derived from an EMBL/GenBank/DDBJ whole genome shotgun (WGS) entry which is preliminary data.</text>
</comment>
<dbReference type="Proteomes" id="UP000824469">
    <property type="component" value="Unassembled WGS sequence"/>
</dbReference>
<reference evidence="1 2" key="1">
    <citation type="journal article" date="2021" name="Nat. Plants">
        <title>The Taxus genome provides insights into paclitaxel biosynthesis.</title>
        <authorList>
            <person name="Xiong X."/>
            <person name="Gou J."/>
            <person name="Liao Q."/>
            <person name="Li Y."/>
            <person name="Zhou Q."/>
            <person name="Bi G."/>
            <person name="Li C."/>
            <person name="Du R."/>
            <person name="Wang X."/>
            <person name="Sun T."/>
            <person name="Guo L."/>
            <person name="Liang H."/>
            <person name="Lu P."/>
            <person name="Wu Y."/>
            <person name="Zhang Z."/>
            <person name="Ro D.K."/>
            <person name="Shang Y."/>
            <person name="Huang S."/>
            <person name="Yan J."/>
        </authorList>
    </citation>
    <scope>NUCLEOTIDE SEQUENCE [LARGE SCALE GENOMIC DNA]</scope>
    <source>
        <strain evidence="1">Ta-2019</strain>
    </source>
</reference>
<keyword evidence="2" id="KW-1185">Reference proteome</keyword>
<dbReference type="AlphaFoldDB" id="A0AA38CE80"/>
<accession>A0AA38CE80</accession>
<dbReference type="EMBL" id="JAHRHJ020000010">
    <property type="protein sequence ID" value="KAH9299676.1"/>
    <property type="molecule type" value="Genomic_DNA"/>
</dbReference>
<protein>
    <submittedName>
        <fullName evidence="1">Uncharacterized protein</fullName>
    </submittedName>
</protein>
<evidence type="ECO:0000313" key="2">
    <source>
        <dbReference type="Proteomes" id="UP000824469"/>
    </source>
</evidence>
<sequence length="101" mass="11649">MRTNKLPKGLVTLGFIFNPNDQFHKEKANIQVKREDSEPIPVGEGKTLQIGKVATEQEKSDFIQLYQEFPNVFTWSYEYLRGFNPNLAQHTIELDPDAKPI</sequence>
<evidence type="ECO:0000313" key="1">
    <source>
        <dbReference type="EMBL" id="KAH9299676.1"/>
    </source>
</evidence>
<organism evidence="1 2">
    <name type="scientific">Taxus chinensis</name>
    <name type="common">Chinese yew</name>
    <name type="synonym">Taxus wallichiana var. chinensis</name>
    <dbReference type="NCBI Taxonomy" id="29808"/>
    <lineage>
        <taxon>Eukaryota</taxon>
        <taxon>Viridiplantae</taxon>
        <taxon>Streptophyta</taxon>
        <taxon>Embryophyta</taxon>
        <taxon>Tracheophyta</taxon>
        <taxon>Spermatophyta</taxon>
        <taxon>Pinopsida</taxon>
        <taxon>Pinidae</taxon>
        <taxon>Conifers II</taxon>
        <taxon>Cupressales</taxon>
        <taxon>Taxaceae</taxon>
        <taxon>Taxus</taxon>
    </lineage>
</organism>
<gene>
    <name evidence="1" type="ORF">KI387_031358</name>
</gene>
<name>A0AA38CE80_TAXCH</name>
<proteinExistence type="predicted"/>
<feature type="non-terminal residue" evidence="1">
    <location>
        <position position="101"/>
    </location>
</feature>